<sequence>STASCNCPFSNLSSPVVSDRPPPVIRQGPSNQTVAVDGTVVLSCVTSGNPTPTILWRKDSVLVSTHDSRVKQLDTGALQIRYAKLGDTGTYTCIASTPSGEASWKAYLEVQEFGSPVQPNRPTDPNLIPSAPSKPEVTDVTRTSITLSWKPNLNSGATPTSYIIEAFSHASGSSWQTLAEHVKTESFVLKGLKPSAVYLFLVRAANAYGLSDPSPISDAVKTQDIPPTSQGVDHRQIQRELADVVIHIHNPSILSSSSVRVQWTVSISFLQ</sequence>
<feature type="non-terminal residue" evidence="8">
    <location>
        <position position="1"/>
    </location>
</feature>
<dbReference type="PANTHER" id="PTHR12231">
    <property type="entry name" value="CTX-RELATED TYPE I TRANSMEMBRANE PROTEIN"/>
    <property type="match status" value="1"/>
</dbReference>
<evidence type="ECO:0000259" key="6">
    <source>
        <dbReference type="PROSITE" id="PS50835"/>
    </source>
</evidence>
<evidence type="ECO:0000313" key="9">
    <source>
        <dbReference type="Proteomes" id="UP001482620"/>
    </source>
</evidence>
<dbReference type="PANTHER" id="PTHR12231:SF243">
    <property type="entry name" value="ROUNDABOUT HOMOLOG 1"/>
    <property type="match status" value="1"/>
</dbReference>
<dbReference type="InterPro" id="IPR036179">
    <property type="entry name" value="Ig-like_dom_sf"/>
</dbReference>
<evidence type="ECO:0000256" key="1">
    <source>
        <dbReference type="ARBA" id="ARBA00022729"/>
    </source>
</evidence>
<dbReference type="InterPro" id="IPR003961">
    <property type="entry name" value="FN3_dom"/>
</dbReference>
<dbReference type="EMBL" id="JAHRIQ010108200">
    <property type="protein sequence ID" value="MEQ2256876.1"/>
    <property type="molecule type" value="Genomic_DNA"/>
</dbReference>
<name>A0ABV0VI02_9TELE</name>
<accession>A0ABV0VI02</accession>
<feature type="region of interest" description="Disordered" evidence="5">
    <location>
        <begin position="1"/>
        <end position="21"/>
    </location>
</feature>
<evidence type="ECO:0000256" key="4">
    <source>
        <dbReference type="ARBA" id="ARBA00023319"/>
    </source>
</evidence>
<dbReference type="SUPFAM" id="SSF48726">
    <property type="entry name" value="Immunoglobulin"/>
    <property type="match status" value="1"/>
</dbReference>
<evidence type="ECO:0000259" key="7">
    <source>
        <dbReference type="PROSITE" id="PS50853"/>
    </source>
</evidence>
<gene>
    <name evidence="8" type="primary">ROBO1_4</name>
    <name evidence="8" type="ORF">ILYODFUR_028594</name>
</gene>
<dbReference type="PROSITE" id="PS50835">
    <property type="entry name" value="IG_LIKE"/>
    <property type="match status" value="1"/>
</dbReference>
<feature type="compositionally biased region" description="Polar residues" evidence="5">
    <location>
        <begin position="1"/>
        <end position="12"/>
    </location>
</feature>
<keyword evidence="2" id="KW-0677">Repeat</keyword>
<dbReference type="Pfam" id="PF13927">
    <property type="entry name" value="Ig_3"/>
    <property type="match status" value="1"/>
</dbReference>
<dbReference type="InterPro" id="IPR007110">
    <property type="entry name" value="Ig-like_dom"/>
</dbReference>
<dbReference type="SMART" id="SM00060">
    <property type="entry name" value="FN3"/>
    <property type="match status" value="1"/>
</dbReference>
<dbReference type="SMART" id="SM00408">
    <property type="entry name" value="IGc2"/>
    <property type="match status" value="1"/>
</dbReference>
<feature type="domain" description="Fibronectin type-III" evidence="7">
    <location>
        <begin position="131"/>
        <end position="225"/>
    </location>
</feature>
<dbReference type="CDD" id="cd00063">
    <property type="entry name" value="FN3"/>
    <property type="match status" value="1"/>
</dbReference>
<protein>
    <submittedName>
        <fullName evidence="8">Roundabout 1</fullName>
    </submittedName>
</protein>
<dbReference type="InterPro" id="IPR013783">
    <property type="entry name" value="Ig-like_fold"/>
</dbReference>
<evidence type="ECO:0000256" key="3">
    <source>
        <dbReference type="ARBA" id="ARBA00023157"/>
    </source>
</evidence>
<comment type="caution">
    <text evidence="8">The sequence shown here is derived from an EMBL/GenBank/DDBJ whole genome shotgun (WGS) entry which is preliminary data.</text>
</comment>
<dbReference type="PRINTS" id="PR00014">
    <property type="entry name" value="FNTYPEIII"/>
</dbReference>
<dbReference type="SUPFAM" id="SSF49265">
    <property type="entry name" value="Fibronectin type III"/>
    <property type="match status" value="1"/>
</dbReference>
<dbReference type="InterPro" id="IPR051170">
    <property type="entry name" value="Neural/epithelial_adhesion"/>
</dbReference>
<keyword evidence="1" id="KW-0732">Signal</keyword>
<dbReference type="InterPro" id="IPR036116">
    <property type="entry name" value="FN3_sf"/>
</dbReference>
<dbReference type="Gene3D" id="2.60.40.10">
    <property type="entry name" value="Immunoglobulins"/>
    <property type="match status" value="2"/>
</dbReference>
<keyword evidence="3" id="KW-1015">Disulfide bond</keyword>
<reference evidence="8 9" key="1">
    <citation type="submission" date="2021-06" db="EMBL/GenBank/DDBJ databases">
        <authorList>
            <person name="Palmer J.M."/>
        </authorList>
    </citation>
    <scope>NUCLEOTIDE SEQUENCE [LARGE SCALE GENOMIC DNA]</scope>
    <source>
        <strain evidence="9">if_2019</strain>
        <tissue evidence="8">Muscle</tissue>
    </source>
</reference>
<dbReference type="InterPro" id="IPR003599">
    <property type="entry name" value="Ig_sub"/>
</dbReference>
<dbReference type="PROSITE" id="PS50853">
    <property type="entry name" value="FN3"/>
    <property type="match status" value="1"/>
</dbReference>
<feature type="domain" description="Ig-like" evidence="6">
    <location>
        <begin position="23"/>
        <end position="103"/>
    </location>
</feature>
<evidence type="ECO:0000313" key="8">
    <source>
        <dbReference type="EMBL" id="MEQ2256876.1"/>
    </source>
</evidence>
<dbReference type="Proteomes" id="UP001482620">
    <property type="component" value="Unassembled WGS sequence"/>
</dbReference>
<evidence type="ECO:0000256" key="5">
    <source>
        <dbReference type="SAM" id="MobiDB-lite"/>
    </source>
</evidence>
<proteinExistence type="predicted"/>
<evidence type="ECO:0000256" key="2">
    <source>
        <dbReference type="ARBA" id="ARBA00022737"/>
    </source>
</evidence>
<organism evidence="8 9">
    <name type="scientific">Ilyodon furcidens</name>
    <name type="common">goldbreast splitfin</name>
    <dbReference type="NCBI Taxonomy" id="33524"/>
    <lineage>
        <taxon>Eukaryota</taxon>
        <taxon>Metazoa</taxon>
        <taxon>Chordata</taxon>
        <taxon>Craniata</taxon>
        <taxon>Vertebrata</taxon>
        <taxon>Euteleostomi</taxon>
        <taxon>Actinopterygii</taxon>
        <taxon>Neopterygii</taxon>
        <taxon>Teleostei</taxon>
        <taxon>Neoteleostei</taxon>
        <taxon>Acanthomorphata</taxon>
        <taxon>Ovalentaria</taxon>
        <taxon>Atherinomorphae</taxon>
        <taxon>Cyprinodontiformes</taxon>
        <taxon>Goodeidae</taxon>
        <taxon>Ilyodon</taxon>
    </lineage>
</organism>
<feature type="region of interest" description="Disordered" evidence="5">
    <location>
        <begin position="115"/>
        <end position="136"/>
    </location>
</feature>
<dbReference type="Pfam" id="PF00041">
    <property type="entry name" value="fn3"/>
    <property type="match status" value="1"/>
</dbReference>
<dbReference type="SMART" id="SM00409">
    <property type="entry name" value="IG"/>
    <property type="match status" value="1"/>
</dbReference>
<dbReference type="InterPro" id="IPR003598">
    <property type="entry name" value="Ig_sub2"/>
</dbReference>
<keyword evidence="4" id="KW-0393">Immunoglobulin domain</keyword>
<keyword evidence="9" id="KW-1185">Reference proteome</keyword>